<dbReference type="SUPFAM" id="SSF53448">
    <property type="entry name" value="Nucleotide-diphospho-sugar transferases"/>
    <property type="match status" value="1"/>
</dbReference>
<comment type="subcellular location">
    <subcellularLocation>
        <location evidence="8">Cytoplasm</location>
    </subcellularLocation>
</comment>
<keyword evidence="11" id="KW-1185">Reference proteome</keyword>
<dbReference type="GO" id="GO:0005737">
    <property type="term" value="C:cytoplasm"/>
    <property type="evidence" value="ECO:0007669"/>
    <property type="project" value="UniProtKB-SubCell"/>
</dbReference>
<feature type="binding site" evidence="8">
    <location>
        <begin position="15"/>
        <end position="17"/>
    </location>
    <ligand>
        <name>GTP</name>
        <dbReference type="ChEBI" id="CHEBI:37565"/>
    </ligand>
</feature>
<comment type="cofactor">
    <cofactor evidence="8">
        <name>Mg(2+)</name>
        <dbReference type="ChEBI" id="CHEBI:18420"/>
    </cofactor>
</comment>
<evidence type="ECO:0000313" key="10">
    <source>
        <dbReference type="EMBL" id="AJP49248.1"/>
    </source>
</evidence>
<dbReference type="PATRIC" id="fig|1565605.3.peg.2970"/>
<keyword evidence="7 8" id="KW-0501">Molybdenum cofactor biosynthesis</keyword>
<feature type="binding site" evidence="8">
    <location>
        <position position="104"/>
    </location>
    <ligand>
        <name>GTP</name>
        <dbReference type="ChEBI" id="CHEBI:37565"/>
    </ligand>
</feature>
<accession>A0A0C5JBN0</accession>
<dbReference type="Pfam" id="PF12804">
    <property type="entry name" value="NTP_transf_3"/>
    <property type="match status" value="1"/>
</dbReference>
<dbReference type="CDD" id="cd02503">
    <property type="entry name" value="MobA"/>
    <property type="match status" value="1"/>
</dbReference>
<dbReference type="EMBL" id="CP010554">
    <property type="protein sequence ID" value="AJP49248.1"/>
    <property type="molecule type" value="Genomic_DNA"/>
</dbReference>
<dbReference type="GO" id="GO:0005525">
    <property type="term" value="F:GTP binding"/>
    <property type="evidence" value="ECO:0007669"/>
    <property type="project" value="UniProtKB-UniRule"/>
</dbReference>
<dbReference type="Gene3D" id="3.90.550.10">
    <property type="entry name" value="Spore Coat Polysaccharide Biosynthesis Protein SpsA, Chain A"/>
    <property type="match status" value="1"/>
</dbReference>
<evidence type="ECO:0000256" key="2">
    <source>
        <dbReference type="ARBA" id="ARBA00022679"/>
    </source>
</evidence>
<dbReference type="AlphaFoldDB" id="A0A0C5JBN0"/>
<evidence type="ECO:0000256" key="5">
    <source>
        <dbReference type="ARBA" id="ARBA00022842"/>
    </source>
</evidence>
<feature type="domain" description="MobA-like NTP transferase" evidence="9">
    <location>
        <begin position="12"/>
        <end position="166"/>
    </location>
</feature>
<dbReference type="GO" id="GO:0061603">
    <property type="term" value="F:molybdenum cofactor guanylyltransferase activity"/>
    <property type="evidence" value="ECO:0007669"/>
    <property type="project" value="UniProtKB-EC"/>
</dbReference>
<dbReference type="InterPro" id="IPR013482">
    <property type="entry name" value="Molybde_CF_guanTrfase"/>
</dbReference>
<comment type="function">
    <text evidence="8">Transfers a GMP moiety from GTP to Mo-molybdopterin (Mo-MPT) cofactor (Moco or molybdenum cofactor) to form Mo-molybdopterin guanine dinucleotide (Mo-MGD) cofactor.</text>
</comment>
<keyword evidence="4 8" id="KW-0547">Nucleotide-binding</keyword>
<name>A0A0C5JBN0_9PROT</name>
<gene>
    <name evidence="8" type="primary">mobA</name>
    <name evidence="10" type="ORF">PG1C_14025</name>
</gene>
<dbReference type="GO" id="GO:0046872">
    <property type="term" value="F:metal ion binding"/>
    <property type="evidence" value="ECO:0007669"/>
    <property type="project" value="UniProtKB-KW"/>
</dbReference>
<feature type="binding site" evidence="8">
    <location>
        <position position="28"/>
    </location>
    <ligand>
        <name>GTP</name>
        <dbReference type="ChEBI" id="CHEBI:37565"/>
    </ligand>
</feature>
<dbReference type="KEGG" id="rbu:PG1C_14025"/>
<evidence type="ECO:0000256" key="8">
    <source>
        <dbReference type="HAMAP-Rule" id="MF_00316"/>
    </source>
</evidence>
<organism evidence="10 11">
    <name type="scientific">Rugosibacter aromaticivorans</name>
    <dbReference type="NCBI Taxonomy" id="1565605"/>
    <lineage>
        <taxon>Bacteria</taxon>
        <taxon>Pseudomonadati</taxon>
        <taxon>Pseudomonadota</taxon>
        <taxon>Betaproteobacteria</taxon>
        <taxon>Nitrosomonadales</taxon>
        <taxon>Sterolibacteriaceae</taxon>
        <taxon>Rugosibacter</taxon>
    </lineage>
</organism>
<evidence type="ECO:0000259" key="9">
    <source>
        <dbReference type="Pfam" id="PF12804"/>
    </source>
</evidence>
<sequence>MTPALNDEPITGVILAGGQGKRMGGLDKGLQDLHGRPMVQWVIDRLAPQVAHLLINANRNLLRYEAFGYPVIADGIPDYAGPLAGIQMALTHATTPLVATVPCDSPSLPSDLVARLARALQENCADLAVARTIEHTHPVFCLARRSLLPQLNDYLARGNRRVTSWHALLKTCDVLFDDSTGAFSNLNTAQALARHIN</sequence>
<comment type="catalytic activity">
    <reaction evidence="8">
        <text>Mo-molybdopterin + GTP + H(+) = Mo-molybdopterin guanine dinucleotide + diphosphate</text>
        <dbReference type="Rhea" id="RHEA:34243"/>
        <dbReference type="ChEBI" id="CHEBI:15378"/>
        <dbReference type="ChEBI" id="CHEBI:33019"/>
        <dbReference type="ChEBI" id="CHEBI:37565"/>
        <dbReference type="ChEBI" id="CHEBI:71302"/>
        <dbReference type="ChEBI" id="CHEBI:71310"/>
        <dbReference type="EC" id="2.7.7.77"/>
    </reaction>
</comment>
<evidence type="ECO:0000256" key="4">
    <source>
        <dbReference type="ARBA" id="ARBA00022741"/>
    </source>
</evidence>
<feature type="binding site" evidence="8">
    <location>
        <position position="74"/>
    </location>
    <ligand>
        <name>GTP</name>
        <dbReference type="ChEBI" id="CHEBI:37565"/>
    </ligand>
</feature>
<evidence type="ECO:0000256" key="7">
    <source>
        <dbReference type="ARBA" id="ARBA00023150"/>
    </source>
</evidence>
<comment type="domain">
    <text evidence="8">The N-terminal domain determines nucleotide recognition and specific binding, while the C-terminal domain determines the specific binding to the target protein.</text>
</comment>
<keyword evidence="5 8" id="KW-0460">Magnesium</keyword>
<feature type="binding site" evidence="8">
    <location>
        <position position="56"/>
    </location>
    <ligand>
        <name>GTP</name>
        <dbReference type="ChEBI" id="CHEBI:37565"/>
    </ligand>
</feature>
<dbReference type="InterPro" id="IPR029044">
    <property type="entry name" value="Nucleotide-diphossugar_trans"/>
</dbReference>
<dbReference type="PANTHER" id="PTHR19136">
    <property type="entry name" value="MOLYBDENUM COFACTOR GUANYLYLTRANSFERASE"/>
    <property type="match status" value="1"/>
</dbReference>
<dbReference type="EC" id="2.7.7.77" evidence="8"/>
<keyword evidence="2 8" id="KW-0808">Transferase</keyword>
<dbReference type="NCBIfam" id="TIGR02665">
    <property type="entry name" value="molyb_mobA"/>
    <property type="match status" value="1"/>
</dbReference>
<comment type="subunit">
    <text evidence="8">Monomer.</text>
</comment>
<dbReference type="HAMAP" id="MF_00316">
    <property type="entry name" value="MobA"/>
    <property type="match status" value="1"/>
</dbReference>
<keyword evidence="1 8" id="KW-0963">Cytoplasm</keyword>
<reference evidence="10 11" key="1">
    <citation type="journal article" date="2015" name="Genome Announc.">
        <title>Complete Genome Sequence of a Novel Bacterium within the Family Rhodocyclaceae That Degrades Polycyclic Aromatic Hydrocarbons.</title>
        <authorList>
            <person name="Singleton D.R."/>
            <person name="Dickey A.N."/>
            <person name="Scholl E.H."/>
            <person name="Wright F.A."/>
            <person name="Aitken M.D."/>
        </authorList>
    </citation>
    <scope>NUCLEOTIDE SEQUENCE [LARGE SCALE GENOMIC DNA]</scope>
    <source>
        <strain evidence="11">PG1-Ca6</strain>
    </source>
</reference>
<evidence type="ECO:0000256" key="1">
    <source>
        <dbReference type="ARBA" id="ARBA00022490"/>
    </source>
</evidence>
<proteinExistence type="inferred from homology"/>
<dbReference type="GO" id="GO:1902758">
    <property type="term" value="P:bis(molybdopterin guanine dinucleotide)molybdenum biosynthetic process"/>
    <property type="evidence" value="ECO:0007669"/>
    <property type="project" value="TreeGrafter"/>
</dbReference>
<dbReference type="InterPro" id="IPR025877">
    <property type="entry name" value="MobA-like_NTP_Trfase"/>
</dbReference>
<comment type="similarity">
    <text evidence="8">Belongs to the MobA family.</text>
</comment>
<evidence type="ECO:0000256" key="6">
    <source>
        <dbReference type="ARBA" id="ARBA00023134"/>
    </source>
</evidence>
<dbReference type="HOGENOM" id="CLU_055597_5_1_4"/>
<dbReference type="Proteomes" id="UP000061603">
    <property type="component" value="Chromosome"/>
</dbReference>
<dbReference type="PANTHER" id="PTHR19136:SF81">
    <property type="entry name" value="MOLYBDENUM COFACTOR GUANYLYLTRANSFERASE"/>
    <property type="match status" value="1"/>
</dbReference>
<protein>
    <recommendedName>
        <fullName evidence="8">Molybdenum cofactor guanylyltransferase</fullName>
        <shortName evidence="8">MoCo guanylyltransferase</shortName>
        <ecNumber evidence="8">2.7.7.77</ecNumber>
    </recommendedName>
    <alternativeName>
        <fullName evidence="8">GTP:molybdopterin guanylyltransferase</fullName>
    </alternativeName>
    <alternativeName>
        <fullName evidence="8">Mo-MPT guanylyltransferase</fullName>
    </alternativeName>
    <alternativeName>
        <fullName evidence="8">Molybdopterin guanylyltransferase</fullName>
    </alternativeName>
    <alternativeName>
        <fullName evidence="8">Molybdopterin-guanine dinucleotide synthase</fullName>
        <shortName evidence="8">MGD synthase</shortName>
    </alternativeName>
</protein>
<evidence type="ECO:0000313" key="11">
    <source>
        <dbReference type="Proteomes" id="UP000061603"/>
    </source>
</evidence>
<evidence type="ECO:0000256" key="3">
    <source>
        <dbReference type="ARBA" id="ARBA00022723"/>
    </source>
</evidence>
<feature type="binding site" evidence="8">
    <location>
        <position position="104"/>
    </location>
    <ligand>
        <name>Mg(2+)</name>
        <dbReference type="ChEBI" id="CHEBI:18420"/>
    </ligand>
</feature>
<keyword evidence="6 8" id="KW-0342">GTP-binding</keyword>
<dbReference type="STRING" id="1565605.PG1C_14025"/>
<keyword evidence="3 8" id="KW-0479">Metal-binding</keyword>